<evidence type="ECO:0000256" key="3">
    <source>
        <dbReference type="ARBA" id="ARBA00022475"/>
    </source>
</evidence>
<keyword evidence="6 8" id="KW-1133">Transmembrane helix</keyword>
<feature type="transmembrane region" description="Helical" evidence="8">
    <location>
        <begin position="346"/>
        <end position="369"/>
    </location>
</feature>
<feature type="transmembrane region" description="Helical" evidence="8">
    <location>
        <begin position="389"/>
        <end position="409"/>
    </location>
</feature>
<evidence type="ECO:0000256" key="8">
    <source>
        <dbReference type="SAM" id="Phobius"/>
    </source>
</evidence>
<dbReference type="AlphaFoldDB" id="A0A5N0UTM2"/>
<feature type="transmembrane region" description="Helical" evidence="8">
    <location>
        <begin position="97"/>
        <end position="127"/>
    </location>
</feature>
<keyword evidence="3" id="KW-1003">Cell membrane</keyword>
<dbReference type="GO" id="GO:0046685">
    <property type="term" value="P:response to arsenic-containing substance"/>
    <property type="evidence" value="ECO:0007669"/>
    <property type="project" value="UniProtKB-KW"/>
</dbReference>
<dbReference type="InterPro" id="IPR000802">
    <property type="entry name" value="Arsenical_pump_ArsB"/>
</dbReference>
<evidence type="ECO:0000256" key="1">
    <source>
        <dbReference type="ARBA" id="ARBA00004651"/>
    </source>
</evidence>
<dbReference type="PANTHER" id="PTHR43302">
    <property type="entry name" value="TRANSPORTER ARSB-RELATED"/>
    <property type="match status" value="1"/>
</dbReference>
<dbReference type="RefSeq" id="WP_144759615.1">
    <property type="nucleotide sequence ID" value="NZ_VMNW02000083.1"/>
</dbReference>
<organism evidence="9 10">
    <name type="scientific">Amycolatopsis acidicola</name>
    <dbReference type="NCBI Taxonomy" id="2596893"/>
    <lineage>
        <taxon>Bacteria</taxon>
        <taxon>Bacillati</taxon>
        <taxon>Actinomycetota</taxon>
        <taxon>Actinomycetes</taxon>
        <taxon>Pseudonocardiales</taxon>
        <taxon>Pseudonocardiaceae</taxon>
        <taxon>Amycolatopsis</taxon>
    </lineage>
</organism>
<evidence type="ECO:0000313" key="10">
    <source>
        <dbReference type="Proteomes" id="UP000319769"/>
    </source>
</evidence>
<accession>A0A5N0UTM2</accession>
<feature type="transmembrane region" description="Helical" evidence="8">
    <location>
        <begin position="241"/>
        <end position="258"/>
    </location>
</feature>
<dbReference type="OrthoDB" id="3284414at2"/>
<dbReference type="PRINTS" id="PR00758">
    <property type="entry name" value="ARSENICPUMP"/>
</dbReference>
<keyword evidence="7 8" id="KW-0472">Membrane</keyword>
<feature type="transmembrane region" description="Helical" evidence="8">
    <location>
        <begin position="28"/>
        <end position="46"/>
    </location>
</feature>
<keyword evidence="4 8" id="KW-0812">Transmembrane</keyword>
<proteinExistence type="inferred from homology"/>
<evidence type="ECO:0000256" key="4">
    <source>
        <dbReference type="ARBA" id="ARBA00022692"/>
    </source>
</evidence>
<keyword evidence="5" id="KW-0059">Arsenical resistance</keyword>
<evidence type="ECO:0000256" key="5">
    <source>
        <dbReference type="ARBA" id="ARBA00022849"/>
    </source>
</evidence>
<feature type="transmembrane region" description="Helical" evidence="8">
    <location>
        <begin position="53"/>
        <end position="73"/>
    </location>
</feature>
<name>A0A5N0UTM2_9PSEU</name>
<reference evidence="9" key="1">
    <citation type="submission" date="2019-09" db="EMBL/GenBank/DDBJ databases">
        <authorList>
            <person name="Teo W.F.A."/>
            <person name="Duangmal K."/>
        </authorList>
    </citation>
    <scope>NUCLEOTIDE SEQUENCE [LARGE SCALE GENOMIC DNA]</scope>
    <source>
        <strain evidence="9">K81G1</strain>
    </source>
</reference>
<feature type="transmembrane region" description="Helical" evidence="8">
    <location>
        <begin position="216"/>
        <end position="235"/>
    </location>
</feature>
<comment type="similarity">
    <text evidence="2">Belongs to the ArsB family.</text>
</comment>
<evidence type="ECO:0000313" key="9">
    <source>
        <dbReference type="EMBL" id="KAA9152827.1"/>
    </source>
</evidence>
<keyword evidence="10" id="KW-1185">Reference proteome</keyword>
<comment type="subcellular location">
    <subcellularLocation>
        <location evidence="1">Cell membrane</location>
        <topology evidence="1">Multi-pass membrane protein</topology>
    </subcellularLocation>
</comment>
<feature type="transmembrane region" description="Helical" evidence="8">
    <location>
        <begin position="172"/>
        <end position="195"/>
    </location>
</feature>
<dbReference type="PANTHER" id="PTHR43302:SF5">
    <property type="entry name" value="TRANSPORTER ARSB-RELATED"/>
    <property type="match status" value="1"/>
</dbReference>
<dbReference type="Pfam" id="PF02040">
    <property type="entry name" value="ArsB"/>
    <property type="match status" value="1"/>
</dbReference>
<gene>
    <name evidence="9" type="ORF">FPZ12_036085</name>
</gene>
<dbReference type="Proteomes" id="UP000319769">
    <property type="component" value="Unassembled WGS sequence"/>
</dbReference>
<sequence>MGAAVGSLLLLAAVLVFAVARPRGLPEATLALPAAGIVLLLGWVPLDDAKSQTLQILPTLGFLAAILLLAHLADNDGVFSWLGARLARAARGSTRRLLVLTFAAAAGTTAVLSLDATVVLLTPVVLATANRLRVRARPHVYACAHLSNSASTLLPVSNLTNLLAFSVSGLGFLQFTGLMALPWLVSVLIELAVFLKFFATDLKGTAEPDGDVPPTPVFALVVLAVTLAGFGVAPLFGVEPVWVAALAAAVLASRALSARRVRVWTLVEEANPLLCLFVLGLAIVVEAVSRHLLGDPLRALLPDTPGLPQLLLTALIAAVLANLLNNLPATLLLLSVLGAHPDPGILLAVLLGVNLGPNATYLGSLATLLWRRVLGSAGLKPKWRDFVRLGLLTVPTTLGASVVALWLALQAR</sequence>
<dbReference type="GO" id="GO:0005886">
    <property type="term" value="C:plasma membrane"/>
    <property type="evidence" value="ECO:0007669"/>
    <property type="project" value="UniProtKB-SubCell"/>
</dbReference>
<evidence type="ECO:0000256" key="2">
    <source>
        <dbReference type="ARBA" id="ARBA00006433"/>
    </source>
</evidence>
<protein>
    <submittedName>
        <fullName evidence="9">Arsenic transporter</fullName>
    </submittedName>
</protein>
<evidence type="ECO:0000256" key="6">
    <source>
        <dbReference type="ARBA" id="ARBA00022989"/>
    </source>
</evidence>
<feature type="transmembrane region" description="Helical" evidence="8">
    <location>
        <begin position="309"/>
        <end position="334"/>
    </location>
</feature>
<dbReference type="EMBL" id="VMNW02000083">
    <property type="protein sequence ID" value="KAA9152827.1"/>
    <property type="molecule type" value="Genomic_DNA"/>
</dbReference>
<comment type="caution">
    <text evidence="9">The sequence shown here is derived from an EMBL/GenBank/DDBJ whole genome shotgun (WGS) entry which is preliminary data.</text>
</comment>
<feature type="transmembrane region" description="Helical" evidence="8">
    <location>
        <begin position="270"/>
        <end position="289"/>
    </location>
</feature>
<evidence type="ECO:0000256" key="7">
    <source>
        <dbReference type="ARBA" id="ARBA00023136"/>
    </source>
</evidence>
<dbReference type="GO" id="GO:0015105">
    <property type="term" value="F:arsenite transmembrane transporter activity"/>
    <property type="evidence" value="ECO:0007669"/>
    <property type="project" value="InterPro"/>
</dbReference>